<feature type="region of interest" description="Disordered" evidence="1">
    <location>
        <begin position="61"/>
        <end position="83"/>
    </location>
</feature>
<proteinExistence type="predicted"/>
<keyword evidence="5" id="KW-1185">Reference proteome</keyword>
<protein>
    <recommendedName>
        <fullName evidence="6">Transmembrane protein</fullName>
    </recommendedName>
</protein>
<keyword evidence="2" id="KW-0472">Membrane</keyword>
<comment type="caution">
    <text evidence="4">The sequence shown here is derived from an EMBL/GenBank/DDBJ whole genome shotgun (WGS) entry which is preliminary data.</text>
</comment>
<evidence type="ECO:0008006" key="6">
    <source>
        <dbReference type="Google" id="ProtNLM"/>
    </source>
</evidence>
<dbReference type="EMBL" id="JAULSR010000002">
    <property type="protein sequence ID" value="KAK0628649.1"/>
    <property type="molecule type" value="Genomic_DNA"/>
</dbReference>
<feature type="chain" id="PRO_5041410652" description="Transmembrane protein" evidence="3">
    <location>
        <begin position="19"/>
        <end position="243"/>
    </location>
</feature>
<evidence type="ECO:0000256" key="1">
    <source>
        <dbReference type="SAM" id="MobiDB-lite"/>
    </source>
</evidence>
<sequence length="243" mass="26295">MKLSSAWLALACAPLAICAPLQQHVLAKSGLESVSGAAHPPATVPRSRLKHALPEVITWNAEEDDDSSASSQAPFDNRPVTPSASARPEVVLASPHPLHTDYLLSLSVNRDAVGKGGGPEEGVRLSKKEKEEAFTISEMEAVLTIMPVGTSRTGMPCHQTRMARERNDVLVIFLVVAFLAVVVVVELWGSLYRSARRIFSKEGTIRLANEKDAHISHEPLSIRAHSDASRFITTEAEPKLPLS</sequence>
<feature type="signal peptide" evidence="3">
    <location>
        <begin position="1"/>
        <end position="18"/>
    </location>
</feature>
<organism evidence="4 5">
    <name type="scientific">Bombardia bombarda</name>
    <dbReference type="NCBI Taxonomy" id="252184"/>
    <lineage>
        <taxon>Eukaryota</taxon>
        <taxon>Fungi</taxon>
        <taxon>Dikarya</taxon>
        <taxon>Ascomycota</taxon>
        <taxon>Pezizomycotina</taxon>
        <taxon>Sordariomycetes</taxon>
        <taxon>Sordariomycetidae</taxon>
        <taxon>Sordariales</taxon>
        <taxon>Lasiosphaeriaceae</taxon>
        <taxon>Bombardia</taxon>
    </lineage>
</organism>
<evidence type="ECO:0000313" key="5">
    <source>
        <dbReference type="Proteomes" id="UP001174934"/>
    </source>
</evidence>
<accession>A0AA39X7B5</accession>
<keyword evidence="2" id="KW-1133">Transmembrane helix</keyword>
<feature type="transmembrane region" description="Helical" evidence="2">
    <location>
        <begin position="169"/>
        <end position="191"/>
    </location>
</feature>
<keyword evidence="3" id="KW-0732">Signal</keyword>
<gene>
    <name evidence="4" type="ORF">B0T17DRAFT_614541</name>
</gene>
<evidence type="ECO:0000256" key="3">
    <source>
        <dbReference type="SAM" id="SignalP"/>
    </source>
</evidence>
<evidence type="ECO:0000313" key="4">
    <source>
        <dbReference type="EMBL" id="KAK0628649.1"/>
    </source>
</evidence>
<name>A0AA39X7B5_9PEZI</name>
<evidence type="ECO:0000256" key="2">
    <source>
        <dbReference type="SAM" id="Phobius"/>
    </source>
</evidence>
<reference evidence="4" key="1">
    <citation type="submission" date="2023-06" db="EMBL/GenBank/DDBJ databases">
        <title>Genome-scale phylogeny and comparative genomics of the fungal order Sordariales.</title>
        <authorList>
            <consortium name="Lawrence Berkeley National Laboratory"/>
            <person name="Hensen N."/>
            <person name="Bonometti L."/>
            <person name="Westerberg I."/>
            <person name="Brannstrom I.O."/>
            <person name="Guillou S."/>
            <person name="Cros-Aarteil S."/>
            <person name="Calhoun S."/>
            <person name="Haridas S."/>
            <person name="Kuo A."/>
            <person name="Mondo S."/>
            <person name="Pangilinan J."/>
            <person name="Riley R."/>
            <person name="LaButti K."/>
            <person name="Andreopoulos B."/>
            <person name="Lipzen A."/>
            <person name="Chen C."/>
            <person name="Yanf M."/>
            <person name="Daum C."/>
            <person name="Ng V."/>
            <person name="Clum A."/>
            <person name="Steindorff A."/>
            <person name="Ohm R."/>
            <person name="Martin F."/>
            <person name="Silar P."/>
            <person name="Natvig D."/>
            <person name="Lalanne C."/>
            <person name="Gautier V."/>
            <person name="Ament-velasquez S.L."/>
            <person name="Kruys A."/>
            <person name="Hutchinson M.I."/>
            <person name="Powell A.J."/>
            <person name="Barry K."/>
            <person name="Miller A.N."/>
            <person name="Grigoriev I.V."/>
            <person name="Debuchy R."/>
            <person name="Gladieux P."/>
            <person name="Thoren M.H."/>
            <person name="Johannesson H."/>
        </authorList>
    </citation>
    <scope>NUCLEOTIDE SEQUENCE</scope>
    <source>
        <strain evidence="4">SMH3391-2</strain>
    </source>
</reference>
<dbReference type="AlphaFoldDB" id="A0AA39X7B5"/>
<keyword evidence="2" id="KW-0812">Transmembrane</keyword>
<dbReference type="Proteomes" id="UP001174934">
    <property type="component" value="Unassembled WGS sequence"/>
</dbReference>